<dbReference type="SUPFAM" id="SSF53850">
    <property type="entry name" value="Periplasmic binding protein-like II"/>
    <property type="match status" value="1"/>
</dbReference>
<dbReference type="AlphaFoldDB" id="A0A1N6ILU7"/>
<accession>A0A1N6ILU7</accession>
<evidence type="ECO:0000256" key="2">
    <source>
        <dbReference type="ARBA" id="ARBA00023015"/>
    </source>
</evidence>
<dbReference type="GO" id="GO:0006351">
    <property type="term" value="P:DNA-templated transcription"/>
    <property type="evidence" value="ECO:0007669"/>
    <property type="project" value="TreeGrafter"/>
</dbReference>
<name>A0A1N6ILU7_9BURK</name>
<dbReference type="EMBL" id="FSRU01000001">
    <property type="protein sequence ID" value="SIO33004.1"/>
    <property type="molecule type" value="Genomic_DNA"/>
</dbReference>
<keyword evidence="7" id="KW-1185">Reference proteome</keyword>
<protein>
    <submittedName>
        <fullName evidence="6">Transcriptional regulator, LysR family</fullName>
    </submittedName>
</protein>
<dbReference type="GO" id="GO:0003700">
    <property type="term" value="F:DNA-binding transcription factor activity"/>
    <property type="evidence" value="ECO:0007669"/>
    <property type="project" value="InterPro"/>
</dbReference>
<evidence type="ECO:0000256" key="3">
    <source>
        <dbReference type="ARBA" id="ARBA00023125"/>
    </source>
</evidence>
<dbReference type="InterPro" id="IPR036388">
    <property type="entry name" value="WH-like_DNA-bd_sf"/>
</dbReference>
<dbReference type="Proteomes" id="UP000185151">
    <property type="component" value="Unassembled WGS sequence"/>
</dbReference>
<dbReference type="InterPro" id="IPR058163">
    <property type="entry name" value="LysR-type_TF_proteobact-type"/>
</dbReference>
<comment type="similarity">
    <text evidence="1">Belongs to the LysR transcriptional regulatory family.</text>
</comment>
<organism evidence="6 7">
    <name type="scientific">Paraburkholderia phenazinium</name>
    <dbReference type="NCBI Taxonomy" id="60549"/>
    <lineage>
        <taxon>Bacteria</taxon>
        <taxon>Pseudomonadati</taxon>
        <taxon>Pseudomonadota</taxon>
        <taxon>Betaproteobacteria</taxon>
        <taxon>Burkholderiales</taxon>
        <taxon>Burkholderiaceae</taxon>
        <taxon>Paraburkholderia</taxon>
    </lineage>
</organism>
<dbReference type="Gene3D" id="1.10.10.10">
    <property type="entry name" value="Winged helix-like DNA-binding domain superfamily/Winged helix DNA-binding domain"/>
    <property type="match status" value="1"/>
</dbReference>
<dbReference type="PANTHER" id="PTHR30537:SF3">
    <property type="entry name" value="TRANSCRIPTIONAL REGULATORY PROTEIN"/>
    <property type="match status" value="1"/>
</dbReference>
<feature type="domain" description="HTH lysR-type" evidence="5">
    <location>
        <begin position="14"/>
        <end position="71"/>
    </location>
</feature>
<dbReference type="Gene3D" id="3.40.190.290">
    <property type="match status" value="1"/>
</dbReference>
<evidence type="ECO:0000313" key="7">
    <source>
        <dbReference type="Proteomes" id="UP000185151"/>
    </source>
</evidence>
<dbReference type="Pfam" id="PF00126">
    <property type="entry name" value="HTH_1"/>
    <property type="match status" value="1"/>
</dbReference>
<keyword evidence="3" id="KW-0238">DNA-binding</keyword>
<keyword evidence="4" id="KW-0804">Transcription</keyword>
<proteinExistence type="inferred from homology"/>
<dbReference type="Pfam" id="PF03466">
    <property type="entry name" value="LysR_substrate"/>
    <property type="match status" value="1"/>
</dbReference>
<sequence>MQNSTDLPTPIAALQWDDIRYFLSVARGGSLSEAARTLGVQHSTVARRIDAMEQALGVRLFDRLPRGWPLTEEGRELVERAGRIEEEAHGFVRAARGAVTLQGTVRLSVPPVFGSHFLVPRLAAFRRAYPEVLLDVVGETRAANLFRHEADLSVRLSRPQEAGLAARRLGTMRFALYGTPEWAARRCEQWEFIGYNETLAEAPQQQWLVRFAQDRPFALVTNDLVSIYRACQAGMGIALLPRFIVDGDGTVQEMSTQPACDVEREIWLAVHPDVRRSPRVQAVADALAEAVREADGAM</sequence>
<dbReference type="PANTHER" id="PTHR30537">
    <property type="entry name" value="HTH-TYPE TRANSCRIPTIONAL REGULATOR"/>
    <property type="match status" value="1"/>
</dbReference>
<dbReference type="PROSITE" id="PS50931">
    <property type="entry name" value="HTH_LYSR"/>
    <property type="match status" value="1"/>
</dbReference>
<evidence type="ECO:0000256" key="1">
    <source>
        <dbReference type="ARBA" id="ARBA00009437"/>
    </source>
</evidence>
<evidence type="ECO:0000259" key="5">
    <source>
        <dbReference type="PROSITE" id="PS50931"/>
    </source>
</evidence>
<keyword evidence="2" id="KW-0805">Transcription regulation</keyword>
<dbReference type="InterPro" id="IPR005119">
    <property type="entry name" value="LysR_subst-bd"/>
</dbReference>
<dbReference type="GO" id="GO:0043565">
    <property type="term" value="F:sequence-specific DNA binding"/>
    <property type="evidence" value="ECO:0007669"/>
    <property type="project" value="TreeGrafter"/>
</dbReference>
<evidence type="ECO:0000313" key="6">
    <source>
        <dbReference type="EMBL" id="SIO33004.1"/>
    </source>
</evidence>
<evidence type="ECO:0000256" key="4">
    <source>
        <dbReference type="ARBA" id="ARBA00023163"/>
    </source>
</evidence>
<dbReference type="InterPro" id="IPR036390">
    <property type="entry name" value="WH_DNA-bd_sf"/>
</dbReference>
<dbReference type="InterPro" id="IPR000847">
    <property type="entry name" value="LysR_HTH_N"/>
</dbReference>
<reference evidence="6 7" key="1">
    <citation type="submission" date="2016-11" db="EMBL/GenBank/DDBJ databases">
        <authorList>
            <person name="Jaros S."/>
            <person name="Januszkiewicz K."/>
            <person name="Wedrychowicz H."/>
        </authorList>
    </citation>
    <scope>NUCLEOTIDE SEQUENCE [LARGE SCALE GENOMIC DNA]</scope>
    <source>
        <strain evidence="6 7">GAS95</strain>
    </source>
</reference>
<dbReference type="SUPFAM" id="SSF46785">
    <property type="entry name" value="Winged helix' DNA-binding domain"/>
    <property type="match status" value="1"/>
</dbReference>
<gene>
    <name evidence="6" type="ORF">SAMN05444165_2282</name>
</gene>